<dbReference type="PANTHER" id="PTHR46018">
    <property type="entry name" value="ZINC PHOSPHODIESTERASE ELAC PROTEIN 1"/>
    <property type="match status" value="1"/>
</dbReference>
<accession>A0A5A9X4W2</accession>
<evidence type="ECO:0000313" key="3">
    <source>
        <dbReference type="EMBL" id="KAA0888107.1"/>
    </source>
</evidence>
<feature type="domain" description="Metallo-beta-lactamase" evidence="2">
    <location>
        <begin position="49"/>
        <end position="121"/>
    </location>
</feature>
<protein>
    <submittedName>
        <fullName evidence="3">MBL fold metallo-hydrolase</fullName>
    </submittedName>
</protein>
<dbReference type="PANTHER" id="PTHR46018:SF7">
    <property type="entry name" value="RIBONUCLEASE Z"/>
    <property type="match status" value="1"/>
</dbReference>
<dbReference type="AlphaFoldDB" id="A0A5A9X4W2"/>
<keyword evidence="4" id="KW-1185">Reference proteome</keyword>
<dbReference type="Pfam" id="PF12706">
    <property type="entry name" value="Lactamase_B_2"/>
    <property type="match status" value="1"/>
</dbReference>
<name>A0A5A9X4W2_9BACT</name>
<comment type="caution">
    <text evidence="3">The sequence shown here is derived from an EMBL/GenBank/DDBJ whole genome shotgun (WGS) entry which is preliminary data.</text>
</comment>
<gene>
    <name evidence="3" type="ORF">ET418_17050</name>
</gene>
<evidence type="ECO:0000256" key="1">
    <source>
        <dbReference type="SAM" id="MobiDB-lite"/>
    </source>
</evidence>
<feature type="compositionally biased region" description="Basic and acidic residues" evidence="1">
    <location>
        <begin position="403"/>
        <end position="412"/>
    </location>
</feature>
<evidence type="ECO:0000313" key="4">
    <source>
        <dbReference type="Proteomes" id="UP000324298"/>
    </source>
</evidence>
<dbReference type="InterPro" id="IPR001279">
    <property type="entry name" value="Metallo-B-lactamas"/>
</dbReference>
<dbReference type="GO" id="GO:0042781">
    <property type="term" value="F:3'-tRNA processing endoribonuclease activity"/>
    <property type="evidence" value="ECO:0007669"/>
    <property type="project" value="TreeGrafter"/>
</dbReference>
<proteinExistence type="predicted"/>
<dbReference type="SUPFAM" id="SSF56281">
    <property type="entry name" value="Metallo-hydrolase/oxidoreductase"/>
    <property type="match status" value="1"/>
</dbReference>
<dbReference type="InterPro" id="IPR036866">
    <property type="entry name" value="RibonucZ/Hydroxyglut_hydro"/>
</dbReference>
<dbReference type="NCBIfam" id="NF002558">
    <property type="entry name" value="PRK02126.1"/>
    <property type="match status" value="1"/>
</dbReference>
<feature type="compositionally biased region" description="Polar residues" evidence="1">
    <location>
        <begin position="384"/>
        <end position="402"/>
    </location>
</feature>
<dbReference type="OrthoDB" id="9800940at2"/>
<evidence type="ECO:0000259" key="2">
    <source>
        <dbReference type="Pfam" id="PF12706"/>
    </source>
</evidence>
<dbReference type="RefSeq" id="WP_149309691.1">
    <property type="nucleotide sequence ID" value="NZ_SRSD01000012.1"/>
</dbReference>
<reference evidence="3 4" key="1">
    <citation type="submission" date="2019-04" db="EMBL/GenBank/DDBJ databases">
        <title>Geobacter ruber sp. nov., ferric-reducing bacteria isolated from paddy soil.</title>
        <authorList>
            <person name="Xu Z."/>
            <person name="Masuda Y."/>
            <person name="Itoh H."/>
            <person name="Senoo K."/>
        </authorList>
    </citation>
    <scope>NUCLEOTIDE SEQUENCE [LARGE SCALE GENOMIC DNA]</scope>
    <source>
        <strain evidence="3 4">Red88</strain>
    </source>
</reference>
<dbReference type="Gene3D" id="3.60.15.10">
    <property type="entry name" value="Ribonuclease Z/Hydroxyacylglutathione hydrolase-like"/>
    <property type="match status" value="1"/>
</dbReference>
<organism evidence="3 4">
    <name type="scientific">Oryzomonas rubra</name>
    <dbReference type="NCBI Taxonomy" id="2509454"/>
    <lineage>
        <taxon>Bacteria</taxon>
        <taxon>Pseudomonadati</taxon>
        <taxon>Thermodesulfobacteriota</taxon>
        <taxon>Desulfuromonadia</taxon>
        <taxon>Geobacterales</taxon>
        <taxon>Geobacteraceae</taxon>
        <taxon>Oryzomonas</taxon>
    </lineage>
</organism>
<dbReference type="EMBL" id="SRSD01000012">
    <property type="protein sequence ID" value="KAA0888107.1"/>
    <property type="molecule type" value="Genomic_DNA"/>
</dbReference>
<dbReference type="Proteomes" id="UP000324298">
    <property type="component" value="Unassembled WGS sequence"/>
</dbReference>
<keyword evidence="3" id="KW-0378">Hydrolase</keyword>
<sequence length="412" mass="46322">MVSGNHRLPFRYCEPACFGGLLDDPLIFLRIRPMGRALLFDCGQIAHLAKRVVKPIVAVFITHAHMDHIMGLPTLVRHHHASPRPLDVFGPPGIAERVQHLLGGYDWNLAEPTWFTLRLHEVHADRILHYRFPGPDRFIGTCEGEEPRIGREIWACRYLSVEAEILDHKLPVLAFRANEQPHFTIDPAKLEAHGLVAGEWLRDLKTRVWKGHGQHEVLVTRRDGEGSREEPADDPTALYEAIRAQETTASLGYVTDVGWTRENVAVMERFMGGLTLLCAECTFLEADVHKARASYHLTTGDLNRLAGRLAPRYLLPLHLSKSYLRRTVDLYHELQPPQGTEILRLPKHIVPAPVGVADVDGWLRPGGRKGRETGDATATDRSVDTSATTVENSNQDRCNPSKTSHDKERSIL</sequence>
<feature type="region of interest" description="Disordered" evidence="1">
    <location>
        <begin position="361"/>
        <end position="412"/>
    </location>
</feature>